<protein>
    <submittedName>
        <fullName evidence="2">Amidase</fullName>
        <ecNumber evidence="2">3.5.1.4</ecNumber>
    </submittedName>
</protein>
<dbReference type="Pfam" id="PF01425">
    <property type="entry name" value="Amidase"/>
    <property type="match status" value="1"/>
</dbReference>
<evidence type="ECO:0000313" key="3">
    <source>
        <dbReference type="Proteomes" id="UP000466794"/>
    </source>
</evidence>
<organism evidence="2 3">
    <name type="scientific">Nocardia terrae</name>
    <dbReference type="NCBI Taxonomy" id="2675851"/>
    <lineage>
        <taxon>Bacteria</taxon>
        <taxon>Bacillati</taxon>
        <taxon>Actinomycetota</taxon>
        <taxon>Actinomycetes</taxon>
        <taxon>Mycobacteriales</taxon>
        <taxon>Nocardiaceae</taxon>
        <taxon>Nocardia</taxon>
    </lineage>
</organism>
<dbReference type="GO" id="GO:0004040">
    <property type="term" value="F:amidase activity"/>
    <property type="evidence" value="ECO:0007669"/>
    <property type="project" value="UniProtKB-EC"/>
</dbReference>
<evidence type="ECO:0000313" key="2">
    <source>
        <dbReference type="EMBL" id="MVU77764.1"/>
    </source>
</evidence>
<dbReference type="SUPFAM" id="SSF75304">
    <property type="entry name" value="Amidase signature (AS) enzymes"/>
    <property type="match status" value="1"/>
</dbReference>
<dbReference type="EC" id="3.5.1.4" evidence="2"/>
<keyword evidence="3" id="KW-1185">Reference proteome</keyword>
<name>A0A7K1UTT7_9NOCA</name>
<comment type="caution">
    <text evidence="2">The sequence shown here is derived from an EMBL/GenBank/DDBJ whole genome shotgun (WGS) entry which is preliminary data.</text>
</comment>
<dbReference type="PANTHER" id="PTHR46310">
    <property type="entry name" value="AMIDASE 1"/>
    <property type="match status" value="1"/>
</dbReference>
<dbReference type="InterPro" id="IPR020556">
    <property type="entry name" value="Amidase_CS"/>
</dbReference>
<feature type="domain" description="Amidase" evidence="1">
    <location>
        <begin position="32"/>
        <end position="206"/>
    </location>
</feature>
<dbReference type="EMBL" id="WRPP01000002">
    <property type="protein sequence ID" value="MVU77764.1"/>
    <property type="molecule type" value="Genomic_DNA"/>
</dbReference>
<dbReference type="AlphaFoldDB" id="A0A7K1UTT7"/>
<reference evidence="2 3" key="1">
    <citation type="submission" date="2019-12" db="EMBL/GenBank/DDBJ databases">
        <title>Nocardia sp. nov. ET3-3 isolated from soil.</title>
        <authorList>
            <person name="Kanchanasin P."/>
            <person name="Tanasupawat S."/>
            <person name="Yuki M."/>
            <person name="Kudo T."/>
        </authorList>
    </citation>
    <scope>NUCLEOTIDE SEQUENCE [LARGE SCALE GENOMIC DNA]</scope>
    <source>
        <strain evidence="2 3">ET3-3</strain>
    </source>
</reference>
<dbReference type="InterPro" id="IPR036928">
    <property type="entry name" value="AS_sf"/>
</dbReference>
<accession>A0A7K1UTT7</accession>
<dbReference type="NCBIfam" id="NF006169">
    <property type="entry name" value="PRK08310.1"/>
    <property type="match status" value="1"/>
</dbReference>
<dbReference type="PANTHER" id="PTHR46310:SF7">
    <property type="entry name" value="AMIDASE 1"/>
    <property type="match status" value="1"/>
</dbReference>
<dbReference type="PROSITE" id="PS00571">
    <property type="entry name" value="AMIDASES"/>
    <property type="match status" value="1"/>
</dbReference>
<sequence>MTAAREVPCGSVEFDARVWREHGTPLVSPAGEGILSGHTVAVKDLYAVAGFPLSAGVPEFLGSPQPSHAAVVSRLLAAGAEITGIAHTDEFAYSITGGNGRYGMPVNPAAPQRIPGGSSSGSAVAVAGGEVTIGLGTDTAGSIRVPAAYQGLWGIRTTHGCLSKAGVVPLAESFDTVGWLTRDARTMAAVAECLLPATRSQEPQLVVDPDICAVADDDLAAATLAAAHRMGAIDTTVNADLESWFTAFRTVQGFEAWANHGKWITEHPNALEPEVAQRFQLASTVTRDRVGEAREVLRLAAEQLHSILDDRVLVLPSTATLPPPRTAPPETLESGRTRTLHLTCLAAIAGAPAISIPQPSINGLPNGICLIGAPRTDRSLIDLANRIG</sequence>
<evidence type="ECO:0000259" key="1">
    <source>
        <dbReference type="Pfam" id="PF01425"/>
    </source>
</evidence>
<keyword evidence="2" id="KW-0378">Hydrolase</keyword>
<dbReference type="Proteomes" id="UP000466794">
    <property type="component" value="Unassembled WGS sequence"/>
</dbReference>
<dbReference type="Gene3D" id="3.90.1300.10">
    <property type="entry name" value="Amidase signature (AS) domain"/>
    <property type="match status" value="1"/>
</dbReference>
<proteinExistence type="predicted"/>
<gene>
    <name evidence="2" type="ORF">GPX89_10980</name>
</gene>
<dbReference type="InterPro" id="IPR023631">
    <property type="entry name" value="Amidase_dom"/>
</dbReference>